<feature type="binding site" evidence="2">
    <location>
        <position position="30"/>
    </location>
    <ligand>
        <name>substrate</name>
    </ligand>
</feature>
<dbReference type="EMBL" id="MLQR01000043">
    <property type="protein sequence ID" value="OIJ11220.1"/>
    <property type="molecule type" value="Genomic_DNA"/>
</dbReference>
<feature type="active site" description="Nucleophile" evidence="1">
    <location>
        <position position="98"/>
    </location>
</feature>
<feature type="domain" description="AB hydrolase-1" evidence="3">
    <location>
        <begin position="24"/>
        <end position="237"/>
    </location>
</feature>
<dbReference type="RefSeq" id="WP_071310684.1">
    <property type="nucleotide sequence ID" value="NZ_MLQR01000043.1"/>
</dbReference>
<feature type="binding site" evidence="2">
    <location>
        <position position="99"/>
    </location>
    <ligand>
        <name>substrate</name>
    </ligand>
</feature>
<name>A0A1S2LG47_9BACI</name>
<dbReference type="InterPro" id="IPR029058">
    <property type="entry name" value="AB_hydrolase_fold"/>
</dbReference>
<dbReference type="InterPro" id="IPR000073">
    <property type="entry name" value="AB_hydrolase_1"/>
</dbReference>
<evidence type="ECO:0000313" key="4">
    <source>
        <dbReference type="EMBL" id="OIJ11220.1"/>
    </source>
</evidence>
<gene>
    <name evidence="4" type="ORF">BKP37_16355</name>
</gene>
<evidence type="ECO:0000256" key="2">
    <source>
        <dbReference type="PIRSR" id="PIRSR017388-2"/>
    </source>
</evidence>
<reference evidence="4 5" key="1">
    <citation type="submission" date="2016-10" db="EMBL/GenBank/DDBJ databases">
        <title>Draft genome sequences of four alkaliphilic bacteria belonging to the Anaerobacillus genus.</title>
        <authorList>
            <person name="Bassil N.M."/>
            <person name="Lloyd J.R."/>
        </authorList>
    </citation>
    <scope>NUCLEOTIDE SEQUENCE [LARGE SCALE GENOMIC DNA]</scope>
    <source>
        <strain evidence="4 5">DSM 18345</strain>
    </source>
</reference>
<evidence type="ECO:0000259" key="3">
    <source>
        <dbReference type="Pfam" id="PF12697"/>
    </source>
</evidence>
<organism evidence="4 5">
    <name type="scientific">Anaerobacillus alkalilacustris</name>
    <dbReference type="NCBI Taxonomy" id="393763"/>
    <lineage>
        <taxon>Bacteria</taxon>
        <taxon>Bacillati</taxon>
        <taxon>Bacillota</taxon>
        <taxon>Bacilli</taxon>
        <taxon>Bacillales</taxon>
        <taxon>Bacillaceae</taxon>
        <taxon>Anaerobacillus</taxon>
    </lineage>
</organism>
<dbReference type="PIRSF" id="PIRSF017388">
    <property type="entry name" value="Esterase_lipase"/>
    <property type="match status" value="1"/>
</dbReference>
<proteinExistence type="predicted"/>
<dbReference type="AlphaFoldDB" id="A0A1S2LG47"/>
<dbReference type="Gene3D" id="3.40.50.1820">
    <property type="entry name" value="alpha/beta hydrolase"/>
    <property type="match status" value="1"/>
</dbReference>
<protein>
    <submittedName>
        <fullName evidence="4">Lipase</fullName>
    </submittedName>
</protein>
<dbReference type="SUPFAM" id="SSF53474">
    <property type="entry name" value="alpha/beta-Hydrolases"/>
    <property type="match status" value="1"/>
</dbReference>
<accession>A0A1S2LG47</accession>
<evidence type="ECO:0000256" key="1">
    <source>
        <dbReference type="PIRSR" id="PIRSR017388-1"/>
    </source>
</evidence>
<dbReference type="InterPro" id="IPR012354">
    <property type="entry name" value="Esterase_lipase"/>
</dbReference>
<dbReference type="Proteomes" id="UP000179524">
    <property type="component" value="Unassembled WGS sequence"/>
</dbReference>
<evidence type="ECO:0000313" key="5">
    <source>
        <dbReference type="Proteomes" id="UP000179524"/>
    </source>
</evidence>
<feature type="active site" description="Charge relay system" evidence="1">
    <location>
        <position position="195"/>
    </location>
</feature>
<dbReference type="Pfam" id="PF12697">
    <property type="entry name" value="Abhydrolase_6"/>
    <property type="match status" value="1"/>
</dbReference>
<dbReference type="InterPro" id="IPR051044">
    <property type="entry name" value="MAG_DAG_Lipase"/>
</dbReference>
<dbReference type="PANTHER" id="PTHR11614">
    <property type="entry name" value="PHOSPHOLIPASE-RELATED"/>
    <property type="match status" value="1"/>
</dbReference>
<sequence>MTKSIFSVIPGAEDFHFEGSNIGILLCHGFVGTPQSMRFLGEGFSKAGFTVRAPRLKGHGTHYKDLELATFTDWINQLEDNYIDLKKQCDEVYIVGQSMGGLLSLLVASRFQDVTGIITINVALEVPGYAKYKNKNISTYLEEGAPDIKDPSIFEITYPKVPLHAIKQLLSLIDYTTDKIPAINSPLLLFYSTVDNVVPPRSTNYVYDNVSSMQKDIIELKNSYHVASMDYDHPKIVSETISFISEVSMKKKITSFMS</sequence>
<dbReference type="OrthoDB" id="9786110at2"/>
<comment type="caution">
    <text evidence="4">The sequence shown here is derived from an EMBL/GenBank/DDBJ whole genome shotgun (WGS) entry which is preliminary data.</text>
</comment>
<keyword evidence="5" id="KW-1185">Reference proteome</keyword>
<dbReference type="GO" id="GO:0052689">
    <property type="term" value="F:carboxylic ester hydrolase activity"/>
    <property type="evidence" value="ECO:0007669"/>
    <property type="project" value="InterPro"/>
</dbReference>
<feature type="active site" description="Charge relay system" evidence="1">
    <location>
        <position position="225"/>
    </location>
</feature>